<evidence type="ECO:0000256" key="1">
    <source>
        <dbReference type="ARBA" id="ARBA00004123"/>
    </source>
</evidence>
<reference evidence="5" key="2">
    <citation type="submission" date="2020-10" db="UniProtKB">
        <authorList>
            <consortium name="WormBaseParasite"/>
        </authorList>
    </citation>
    <scope>IDENTIFICATION</scope>
</reference>
<name>A0A7E4VSQ4_PANRE</name>
<feature type="compositionally biased region" description="Polar residues" evidence="3">
    <location>
        <begin position="220"/>
        <end position="231"/>
    </location>
</feature>
<protein>
    <submittedName>
        <fullName evidence="5">Tudor domain-containing protein</fullName>
    </submittedName>
</protein>
<evidence type="ECO:0000313" key="4">
    <source>
        <dbReference type="Proteomes" id="UP000492821"/>
    </source>
</evidence>
<feature type="compositionally biased region" description="Basic and acidic residues" evidence="3">
    <location>
        <begin position="151"/>
        <end position="184"/>
    </location>
</feature>
<evidence type="ECO:0000256" key="3">
    <source>
        <dbReference type="SAM" id="MobiDB-lite"/>
    </source>
</evidence>
<comment type="subcellular location">
    <subcellularLocation>
        <location evidence="1">Nucleus</location>
    </subcellularLocation>
</comment>
<organism evidence="4 5">
    <name type="scientific">Panagrellus redivivus</name>
    <name type="common">Microworm</name>
    <dbReference type="NCBI Taxonomy" id="6233"/>
    <lineage>
        <taxon>Eukaryota</taxon>
        <taxon>Metazoa</taxon>
        <taxon>Ecdysozoa</taxon>
        <taxon>Nematoda</taxon>
        <taxon>Chromadorea</taxon>
        <taxon>Rhabditida</taxon>
        <taxon>Tylenchina</taxon>
        <taxon>Panagrolaimomorpha</taxon>
        <taxon>Panagrolaimoidea</taxon>
        <taxon>Panagrolaimidae</taxon>
        <taxon>Panagrellus</taxon>
    </lineage>
</organism>
<evidence type="ECO:0000313" key="5">
    <source>
        <dbReference type="WBParaSite" id="Pan_g2968.t1"/>
    </source>
</evidence>
<dbReference type="AlphaFoldDB" id="A0A7E4VSQ4"/>
<dbReference type="PANTHER" id="PTHR46297">
    <property type="entry name" value="ZINC FINGER CCCH-TYPE WITH G PATCH DOMAIN-CONTAINING PROTEIN"/>
    <property type="match status" value="1"/>
</dbReference>
<feature type="region of interest" description="Disordered" evidence="3">
    <location>
        <begin position="136"/>
        <end position="184"/>
    </location>
</feature>
<dbReference type="GO" id="GO:0005634">
    <property type="term" value="C:nucleus"/>
    <property type="evidence" value="ECO:0007669"/>
    <property type="project" value="UniProtKB-SubCell"/>
</dbReference>
<feature type="compositionally biased region" description="Gly residues" evidence="3">
    <location>
        <begin position="137"/>
        <end position="146"/>
    </location>
</feature>
<sequence length="246" mass="26425">MSEELGTYKIQLEQVEVALAADPANQDLLKLKGDLEELIRLQTELDQAEAPSRSDRGGNSSKFDAAAHNWQIGDRCMARIKGSGKQLATIDGISHGKAAITFINSGMKEFIKLSELSLAPAADDKNYVFANKPSTSGGIGTGGPAANGGVSKKDWRAEKERRKVRAQKKEARRKAVESEQEKEKMSWKNFNTKAANKGFKGIKRVTASGSAADGPRGGVSNKNASVSSRTASGFGFTNRGNMDSLF</sequence>
<accession>A0A7E4VSQ4</accession>
<evidence type="ECO:0000256" key="2">
    <source>
        <dbReference type="ARBA" id="ARBA00023242"/>
    </source>
</evidence>
<keyword evidence="4" id="KW-1185">Reference proteome</keyword>
<dbReference type="Proteomes" id="UP000492821">
    <property type="component" value="Unassembled WGS sequence"/>
</dbReference>
<feature type="region of interest" description="Disordered" evidence="3">
    <location>
        <begin position="207"/>
        <end position="246"/>
    </location>
</feature>
<proteinExistence type="predicted"/>
<keyword evidence="2" id="KW-0539">Nucleus</keyword>
<dbReference type="WBParaSite" id="Pan_g2968.t1">
    <property type="protein sequence ID" value="Pan_g2968.t1"/>
    <property type="gene ID" value="Pan_g2968"/>
</dbReference>
<reference evidence="4" key="1">
    <citation type="journal article" date="2013" name="Genetics">
        <title>The draft genome and transcriptome of Panagrellus redivivus are shaped by the harsh demands of a free-living lifestyle.</title>
        <authorList>
            <person name="Srinivasan J."/>
            <person name="Dillman A.R."/>
            <person name="Macchietto M.G."/>
            <person name="Heikkinen L."/>
            <person name="Lakso M."/>
            <person name="Fracchia K.M."/>
            <person name="Antoshechkin I."/>
            <person name="Mortazavi A."/>
            <person name="Wong G."/>
            <person name="Sternberg P.W."/>
        </authorList>
    </citation>
    <scope>NUCLEOTIDE SEQUENCE [LARGE SCALE GENOMIC DNA]</scope>
    <source>
        <strain evidence="4">MT8872</strain>
    </source>
</reference>